<evidence type="ECO:0000256" key="1">
    <source>
        <dbReference type="ARBA" id="ARBA00008853"/>
    </source>
</evidence>
<feature type="binding site" evidence="3">
    <location>
        <position position="102"/>
    </location>
    <ligand>
        <name>substrate</name>
    </ligand>
</feature>
<evidence type="ECO:0000313" key="6">
    <source>
        <dbReference type="Proteomes" id="UP000218784"/>
    </source>
</evidence>
<dbReference type="InterPro" id="IPR005511">
    <property type="entry name" value="SMP-30"/>
</dbReference>
<dbReference type="PANTHER" id="PTHR10907:SF47">
    <property type="entry name" value="REGUCALCIN"/>
    <property type="match status" value="1"/>
</dbReference>
<dbReference type="AlphaFoldDB" id="A0A2A4I163"/>
<feature type="domain" description="SMP-30/Gluconolactonase/LRE-like region" evidence="4">
    <location>
        <begin position="15"/>
        <end position="256"/>
    </location>
</feature>
<keyword evidence="3" id="KW-0479">Metal-binding</keyword>
<dbReference type="GO" id="GO:0004341">
    <property type="term" value="F:gluconolactonase activity"/>
    <property type="evidence" value="ECO:0007669"/>
    <property type="project" value="TreeGrafter"/>
</dbReference>
<evidence type="ECO:0000256" key="3">
    <source>
        <dbReference type="PIRSR" id="PIRSR605511-2"/>
    </source>
</evidence>
<dbReference type="GO" id="GO:0005509">
    <property type="term" value="F:calcium ion binding"/>
    <property type="evidence" value="ECO:0007669"/>
    <property type="project" value="TreeGrafter"/>
</dbReference>
<sequence>MADRAQTVWDGAAELGEGPVWDARDAALWFVDIKRPAVHRVDPADGTHRSWPAPTQIGWVLPAEGGGFLAGLQTGLAHFDPATGAFRHLCAVEPDRPGNRLNDATVGPDGVVWFGSMDDAAREATGQVHRWDGAHATVTGIAPVTITNGPAVSPDGATLYHVDTLGGAIHAVPVSGDGTTGTARVLVTIDPADGTPDGVSTDAAGNIWLGLWGGWCARCYDPAGRLLREVRLPAAQVTKIAFGGADLRTAFATTARLGLDAAALAVEPAAGAVFAFRVDVPGRPLPLARLRR</sequence>
<dbReference type="PRINTS" id="PR01790">
    <property type="entry name" value="SMP30FAMILY"/>
</dbReference>
<dbReference type="EMBL" id="NWVD01000001">
    <property type="protein sequence ID" value="PCG10003.1"/>
    <property type="molecule type" value="Genomic_DNA"/>
</dbReference>
<dbReference type="Proteomes" id="UP000218784">
    <property type="component" value="Unassembled WGS sequence"/>
</dbReference>
<dbReference type="SUPFAM" id="SSF63829">
    <property type="entry name" value="Calcium-dependent phosphotriesterase"/>
    <property type="match status" value="1"/>
</dbReference>
<dbReference type="Gene3D" id="2.120.10.30">
    <property type="entry name" value="TolB, C-terminal domain"/>
    <property type="match status" value="1"/>
</dbReference>
<keyword evidence="6" id="KW-1185">Reference proteome</keyword>
<evidence type="ECO:0000256" key="2">
    <source>
        <dbReference type="PIRSR" id="PIRSR605511-1"/>
    </source>
</evidence>
<dbReference type="RefSeq" id="WP_096609491.1">
    <property type="nucleotide sequence ID" value="NZ_NWVD01000001.1"/>
</dbReference>
<evidence type="ECO:0000259" key="4">
    <source>
        <dbReference type="Pfam" id="PF08450"/>
    </source>
</evidence>
<dbReference type="Pfam" id="PF08450">
    <property type="entry name" value="SGL"/>
    <property type="match status" value="1"/>
</dbReference>
<keyword evidence="3" id="KW-0862">Zinc</keyword>
<comment type="cofactor">
    <cofactor evidence="3">
        <name>Zn(2+)</name>
        <dbReference type="ChEBI" id="CHEBI:29105"/>
    </cofactor>
    <text evidence="3">Binds 1 divalent metal cation per subunit.</text>
</comment>
<feature type="binding site" evidence="3">
    <location>
        <position position="148"/>
    </location>
    <ligand>
        <name>a divalent metal cation</name>
        <dbReference type="ChEBI" id="CHEBI:60240"/>
    </ligand>
</feature>
<reference evidence="5 6" key="1">
    <citation type="submission" date="2017-09" db="EMBL/GenBank/DDBJ databases">
        <title>Sphingomonas ginsenosidimutans KACC 14949, whole genome shotgun sequence.</title>
        <authorList>
            <person name="Feng G."/>
            <person name="Zhu H."/>
        </authorList>
    </citation>
    <scope>NUCLEOTIDE SEQUENCE [LARGE SCALE GENOMIC DNA]</scope>
    <source>
        <strain evidence="5 6">KACC 14949</strain>
    </source>
</reference>
<accession>A0A2A4I163</accession>
<dbReference type="GO" id="GO:0019853">
    <property type="term" value="P:L-ascorbic acid biosynthetic process"/>
    <property type="evidence" value="ECO:0007669"/>
    <property type="project" value="TreeGrafter"/>
</dbReference>
<feature type="active site" description="Proton donor/acceptor" evidence="2">
    <location>
        <position position="197"/>
    </location>
</feature>
<proteinExistence type="inferred from homology"/>
<dbReference type="PANTHER" id="PTHR10907">
    <property type="entry name" value="REGUCALCIN"/>
    <property type="match status" value="1"/>
</dbReference>
<gene>
    <name evidence="5" type="ORF">COA17_00590</name>
</gene>
<organism evidence="5 6">
    <name type="scientific">Sphingomonas ginsenosidimutans</name>
    <dbReference type="NCBI Taxonomy" id="862134"/>
    <lineage>
        <taxon>Bacteria</taxon>
        <taxon>Pseudomonadati</taxon>
        <taxon>Pseudomonadota</taxon>
        <taxon>Alphaproteobacteria</taxon>
        <taxon>Sphingomonadales</taxon>
        <taxon>Sphingomonadaceae</taxon>
        <taxon>Sphingomonas</taxon>
    </lineage>
</organism>
<dbReference type="InterPro" id="IPR013658">
    <property type="entry name" value="SGL"/>
</dbReference>
<dbReference type="InterPro" id="IPR011042">
    <property type="entry name" value="6-blade_b-propeller_TolB-like"/>
</dbReference>
<feature type="binding site" evidence="3">
    <location>
        <position position="100"/>
    </location>
    <ligand>
        <name>substrate</name>
    </ligand>
</feature>
<protein>
    <submittedName>
        <fullName evidence="5">Gluconolaconase</fullName>
    </submittedName>
</protein>
<feature type="binding site" evidence="3">
    <location>
        <position position="197"/>
    </location>
    <ligand>
        <name>a divalent metal cation</name>
        <dbReference type="ChEBI" id="CHEBI:60240"/>
    </ligand>
</feature>
<evidence type="ECO:0000313" key="5">
    <source>
        <dbReference type="EMBL" id="PCG10003.1"/>
    </source>
</evidence>
<comment type="similarity">
    <text evidence="1">Belongs to the SMP-30/CGR1 family.</text>
</comment>
<name>A0A2A4I163_9SPHN</name>
<feature type="binding site" evidence="3">
    <location>
        <position position="17"/>
    </location>
    <ligand>
        <name>a divalent metal cation</name>
        <dbReference type="ChEBI" id="CHEBI:60240"/>
    </ligand>
</feature>
<comment type="caution">
    <text evidence="5">The sequence shown here is derived from an EMBL/GenBank/DDBJ whole genome shotgun (WGS) entry which is preliminary data.</text>
</comment>